<comment type="caution">
    <text evidence="1">The sequence shown here is derived from an EMBL/GenBank/DDBJ whole genome shotgun (WGS) entry which is preliminary data.</text>
</comment>
<dbReference type="Proteomes" id="UP000807342">
    <property type="component" value="Unassembled WGS sequence"/>
</dbReference>
<dbReference type="AlphaFoldDB" id="A0A9P6BYM5"/>
<protein>
    <submittedName>
        <fullName evidence="1">Uncharacterized protein</fullName>
    </submittedName>
</protein>
<dbReference type="OrthoDB" id="66095at2759"/>
<sequence length="245" mass="27047">MHTELSPQSHTPSELDVFDVRSFLLQKLSAELGDDILDNAEYWPSILTESSTYLRVPSWIDGERCESFSHVITPPIPTTSRLAKTKGIAQDEVETEGIPVILPRPVPYAASWTWFDAEIWRPNAPGGTTNPPIEASTWPASFAITSSLPFPSPADETLEAAGYHRIISLSTTGHFTGSKGLASSTKRCSRDDNHPITRLNGTYKPNTIPEPIFVAKRSGLFRICPLGRFKSAPIQIHRINIVLLV</sequence>
<name>A0A9P6BYM5_9AGAR</name>
<proteinExistence type="predicted"/>
<gene>
    <name evidence="1" type="ORF">P691DRAFT_764975</name>
</gene>
<evidence type="ECO:0000313" key="2">
    <source>
        <dbReference type="Proteomes" id="UP000807342"/>
    </source>
</evidence>
<dbReference type="EMBL" id="MU151587">
    <property type="protein sequence ID" value="KAF9442660.1"/>
    <property type="molecule type" value="Genomic_DNA"/>
</dbReference>
<keyword evidence="2" id="KW-1185">Reference proteome</keyword>
<organism evidence="1 2">
    <name type="scientific">Macrolepiota fuliginosa MF-IS2</name>
    <dbReference type="NCBI Taxonomy" id="1400762"/>
    <lineage>
        <taxon>Eukaryota</taxon>
        <taxon>Fungi</taxon>
        <taxon>Dikarya</taxon>
        <taxon>Basidiomycota</taxon>
        <taxon>Agaricomycotina</taxon>
        <taxon>Agaricomycetes</taxon>
        <taxon>Agaricomycetidae</taxon>
        <taxon>Agaricales</taxon>
        <taxon>Agaricineae</taxon>
        <taxon>Agaricaceae</taxon>
        <taxon>Macrolepiota</taxon>
    </lineage>
</organism>
<reference evidence="1" key="1">
    <citation type="submission" date="2020-11" db="EMBL/GenBank/DDBJ databases">
        <authorList>
            <consortium name="DOE Joint Genome Institute"/>
            <person name="Ahrendt S."/>
            <person name="Riley R."/>
            <person name="Andreopoulos W."/>
            <person name="Labutti K."/>
            <person name="Pangilinan J."/>
            <person name="Ruiz-Duenas F.J."/>
            <person name="Barrasa J.M."/>
            <person name="Sanchez-Garcia M."/>
            <person name="Camarero S."/>
            <person name="Miyauchi S."/>
            <person name="Serrano A."/>
            <person name="Linde D."/>
            <person name="Babiker R."/>
            <person name="Drula E."/>
            <person name="Ayuso-Fernandez I."/>
            <person name="Pacheco R."/>
            <person name="Padilla G."/>
            <person name="Ferreira P."/>
            <person name="Barriuso J."/>
            <person name="Kellner H."/>
            <person name="Castanera R."/>
            <person name="Alfaro M."/>
            <person name="Ramirez L."/>
            <person name="Pisabarro A.G."/>
            <person name="Kuo A."/>
            <person name="Tritt A."/>
            <person name="Lipzen A."/>
            <person name="He G."/>
            <person name="Yan M."/>
            <person name="Ng V."/>
            <person name="Cullen D."/>
            <person name="Martin F."/>
            <person name="Rosso M.-N."/>
            <person name="Henrissat B."/>
            <person name="Hibbett D."/>
            <person name="Martinez A.T."/>
            <person name="Grigoriev I.V."/>
        </authorList>
    </citation>
    <scope>NUCLEOTIDE SEQUENCE</scope>
    <source>
        <strain evidence="1">MF-IS2</strain>
    </source>
</reference>
<evidence type="ECO:0000313" key="1">
    <source>
        <dbReference type="EMBL" id="KAF9442660.1"/>
    </source>
</evidence>
<accession>A0A9P6BYM5</accession>